<organism evidence="13 14">
    <name type="scientific">OM182 bacterium</name>
    <dbReference type="NCBI Taxonomy" id="2510334"/>
    <lineage>
        <taxon>Bacteria</taxon>
        <taxon>Pseudomonadati</taxon>
        <taxon>Pseudomonadota</taxon>
        <taxon>Gammaproteobacteria</taxon>
        <taxon>OMG group</taxon>
        <taxon>OM182 clade</taxon>
    </lineage>
</organism>
<dbReference type="SMART" id="SM00852">
    <property type="entry name" value="MoCF_biosynth"/>
    <property type="match status" value="1"/>
</dbReference>
<dbReference type="InterPro" id="IPR005111">
    <property type="entry name" value="MoeA_C_domain_IV"/>
</dbReference>
<dbReference type="InterPro" id="IPR036135">
    <property type="entry name" value="MoeA_linker/N_sf"/>
</dbReference>
<evidence type="ECO:0000256" key="6">
    <source>
        <dbReference type="ARBA" id="ARBA00022679"/>
    </source>
</evidence>
<dbReference type="SUPFAM" id="SSF63882">
    <property type="entry name" value="MoeA N-terminal region -like"/>
    <property type="match status" value="1"/>
</dbReference>
<evidence type="ECO:0000256" key="4">
    <source>
        <dbReference type="ARBA" id="ARBA00010763"/>
    </source>
</evidence>
<comment type="caution">
    <text evidence="13">The sequence shown here is derived from an EMBL/GenBank/DDBJ whole genome shotgun (WGS) entry which is preliminary data.</text>
</comment>
<comment type="similarity">
    <text evidence="4 11">Belongs to the MoeA family.</text>
</comment>
<dbReference type="InterPro" id="IPR038987">
    <property type="entry name" value="MoeA-like"/>
</dbReference>
<dbReference type="UniPathway" id="UPA00344"/>
<dbReference type="Gene3D" id="3.40.980.10">
    <property type="entry name" value="MoaB/Mog-like domain"/>
    <property type="match status" value="1"/>
</dbReference>
<dbReference type="NCBIfam" id="NF045515">
    <property type="entry name" value="Glp_gephyrin"/>
    <property type="match status" value="1"/>
</dbReference>
<comment type="cofactor">
    <cofactor evidence="1 11">
        <name>Mg(2+)</name>
        <dbReference type="ChEBI" id="CHEBI:18420"/>
    </cofactor>
</comment>
<name>A0A520RX63_9GAMM</name>
<evidence type="ECO:0000256" key="2">
    <source>
        <dbReference type="ARBA" id="ARBA00002901"/>
    </source>
</evidence>
<dbReference type="InterPro" id="IPR001453">
    <property type="entry name" value="MoaB/Mog_dom"/>
</dbReference>
<dbReference type="SUPFAM" id="SSF63867">
    <property type="entry name" value="MoeA C-terminal domain-like"/>
    <property type="match status" value="1"/>
</dbReference>
<accession>A0A520RX63</accession>
<evidence type="ECO:0000256" key="8">
    <source>
        <dbReference type="ARBA" id="ARBA00022842"/>
    </source>
</evidence>
<comment type="catalytic activity">
    <reaction evidence="10">
        <text>adenylyl-molybdopterin + molybdate = Mo-molybdopterin + AMP + H(+)</text>
        <dbReference type="Rhea" id="RHEA:35047"/>
        <dbReference type="ChEBI" id="CHEBI:15378"/>
        <dbReference type="ChEBI" id="CHEBI:36264"/>
        <dbReference type="ChEBI" id="CHEBI:62727"/>
        <dbReference type="ChEBI" id="CHEBI:71302"/>
        <dbReference type="ChEBI" id="CHEBI:456215"/>
        <dbReference type="EC" id="2.10.1.1"/>
    </reaction>
</comment>
<dbReference type="Pfam" id="PF03453">
    <property type="entry name" value="MoeA_N"/>
    <property type="match status" value="1"/>
</dbReference>
<evidence type="ECO:0000256" key="5">
    <source>
        <dbReference type="ARBA" id="ARBA00022505"/>
    </source>
</evidence>
<dbReference type="Gene3D" id="3.90.105.10">
    <property type="entry name" value="Molybdopterin biosynthesis moea protein, domain 2"/>
    <property type="match status" value="1"/>
</dbReference>
<dbReference type="Pfam" id="PF00994">
    <property type="entry name" value="MoCF_biosynth"/>
    <property type="match status" value="1"/>
</dbReference>
<dbReference type="Pfam" id="PF03454">
    <property type="entry name" value="MoeA_C"/>
    <property type="match status" value="1"/>
</dbReference>
<evidence type="ECO:0000313" key="14">
    <source>
        <dbReference type="Proteomes" id="UP000320404"/>
    </source>
</evidence>
<dbReference type="EC" id="2.10.1.1" evidence="11"/>
<dbReference type="GO" id="GO:0061599">
    <property type="term" value="F:molybdopterin molybdotransferase activity"/>
    <property type="evidence" value="ECO:0007669"/>
    <property type="project" value="UniProtKB-UniRule"/>
</dbReference>
<gene>
    <name evidence="13" type="ORF">EVA69_05225</name>
</gene>
<evidence type="ECO:0000256" key="7">
    <source>
        <dbReference type="ARBA" id="ARBA00022723"/>
    </source>
</evidence>
<keyword evidence="5 11" id="KW-0500">Molybdenum</keyword>
<evidence type="ECO:0000256" key="3">
    <source>
        <dbReference type="ARBA" id="ARBA00005046"/>
    </source>
</evidence>
<protein>
    <recommendedName>
        <fullName evidence="11">Molybdopterin molybdenumtransferase</fullName>
        <ecNumber evidence="11">2.10.1.1</ecNumber>
    </recommendedName>
</protein>
<dbReference type="InterPro" id="IPR005110">
    <property type="entry name" value="MoeA_linker/N"/>
</dbReference>
<dbReference type="NCBIfam" id="TIGR00177">
    <property type="entry name" value="molyb_syn"/>
    <property type="match status" value="1"/>
</dbReference>
<dbReference type="EMBL" id="SHAH01000081">
    <property type="protein sequence ID" value="RZO74823.1"/>
    <property type="molecule type" value="Genomic_DNA"/>
</dbReference>
<dbReference type="Gene3D" id="2.170.190.11">
    <property type="entry name" value="Molybdopterin biosynthesis moea protein, domain 3"/>
    <property type="match status" value="1"/>
</dbReference>
<evidence type="ECO:0000256" key="1">
    <source>
        <dbReference type="ARBA" id="ARBA00001946"/>
    </source>
</evidence>
<keyword evidence="8 11" id="KW-0460">Magnesium</keyword>
<dbReference type="PANTHER" id="PTHR10192:SF5">
    <property type="entry name" value="GEPHYRIN"/>
    <property type="match status" value="1"/>
</dbReference>
<dbReference type="InterPro" id="IPR036425">
    <property type="entry name" value="MoaB/Mog-like_dom_sf"/>
</dbReference>
<dbReference type="SUPFAM" id="SSF53218">
    <property type="entry name" value="Molybdenum cofactor biosynthesis proteins"/>
    <property type="match status" value="1"/>
</dbReference>
<evidence type="ECO:0000259" key="12">
    <source>
        <dbReference type="SMART" id="SM00852"/>
    </source>
</evidence>
<keyword evidence="9 11" id="KW-0501">Molybdenum cofactor biosynthesis</keyword>
<dbReference type="GO" id="GO:0046872">
    <property type="term" value="F:metal ion binding"/>
    <property type="evidence" value="ECO:0007669"/>
    <property type="project" value="UniProtKB-UniRule"/>
</dbReference>
<evidence type="ECO:0000313" key="13">
    <source>
        <dbReference type="EMBL" id="RZO74823.1"/>
    </source>
</evidence>
<reference evidence="13 14" key="1">
    <citation type="submission" date="2019-02" db="EMBL/GenBank/DDBJ databases">
        <title>Prokaryotic population dynamics and viral predation in marine succession experiment using metagenomics: the confinement effect.</title>
        <authorList>
            <person name="Haro-Moreno J.M."/>
            <person name="Rodriguez-Valera F."/>
            <person name="Lopez-Perez M."/>
        </authorList>
    </citation>
    <scope>NUCLEOTIDE SEQUENCE [LARGE SCALE GENOMIC DNA]</scope>
    <source>
        <strain evidence="13">MED-G158</strain>
    </source>
</reference>
<dbReference type="PANTHER" id="PTHR10192">
    <property type="entry name" value="MOLYBDOPTERIN BIOSYNTHESIS PROTEIN"/>
    <property type="match status" value="1"/>
</dbReference>
<dbReference type="FunFam" id="2.170.190.11:FF:000001">
    <property type="entry name" value="Molybdopterin molybdenumtransferase"/>
    <property type="match status" value="1"/>
</dbReference>
<dbReference type="CDD" id="cd00887">
    <property type="entry name" value="MoeA"/>
    <property type="match status" value="1"/>
</dbReference>
<evidence type="ECO:0000256" key="9">
    <source>
        <dbReference type="ARBA" id="ARBA00023150"/>
    </source>
</evidence>
<comment type="pathway">
    <text evidence="3 11">Cofactor biosynthesis; molybdopterin biosynthesis.</text>
</comment>
<dbReference type="InterPro" id="IPR036688">
    <property type="entry name" value="MoeA_C_domain_IV_sf"/>
</dbReference>
<evidence type="ECO:0000256" key="10">
    <source>
        <dbReference type="ARBA" id="ARBA00047317"/>
    </source>
</evidence>
<proteinExistence type="inferred from homology"/>
<dbReference type="GO" id="GO:0005829">
    <property type="term" value="C:cytosol"/>
    <property type="evidence" value="ECO:0007669"/>
    <property type="project" value="TreeGrafter"/>
</dbReference>
<keyword evidence="7 11" id="KW-0479">Metal-binding</keyword>
<comment type="function">
    <text evidence="2 11">Catalyzes the insertion of molybdate into adenylated molybdopterin with the concomitant release of AMP.</text>
</comment>
<dbReference type="FunFam" id="3.40.980.10:FF:000004">
    <property type="entry name" value="Molybdopterin molybdenumtransferase"/>
    <property type="match status" value="1"/>
</dbReference>
<dbReference type="Proteomes" id="UP000320404">
    <property type="component" value="Unassembled WGS sequence"/>
</dbReference>
<feature type="domain" description="MoaB/Mog" evidence="12">
    <location>
        <begin position="184"/>
        <end position="321"/>
    </location>
</feature>
<dbReference type="AlphaFoldDB" id="A0A520RX63"/>
<dbReference type="GO" id="GO:0006777">
    <property type="term" value="P:Mo-molybdopterin cofactor biosynthetic process"/>
    <property type="evidence" value="ECO:0007669"/>
    <property type="project" value="UniProtKB-UniRule"/>
</dbReference>
<sequence length="410" mass="43016">MPPSHPGKPLTPIEAAIPPLLQSLPQMLEVEAVPMEQALGRIVGSDVAAPINVPPHANSAMDGYALRAADSQGARGLVQVSQRIAAGQVGEPLQAGTAARIFTGAPLPPGADAVVMQENTRAEDEAISILQAVVPGENVRAAGEDIVAGAKLFGEGRRLRPQDIGVLASVGLTRVTVRRALRVALLVTGDELVPPGTELKLGQIYNSNNYTIAALLRNLRAEVIEMGVVGDEFNTTQSVLKTAAEQVDVIISTGGVSVGEEDHVKPAVESLGGLDMWKLAIKPGKPFASGKVCGKQFFGLPGNPVSAFVTFVLLVRPALLSMQACDRPFSDWIDVPAGFDRAQCGERQEYIRVTLGRNAEDGLSLKPLDNQSSGVGASLSVADGLAIIPPHTAVAEGDKLRYLSFAELTN</sequence>
<keyword evidence="6 11" id="KW-0808">Transferase</keyword>
<evidence type="ECO:0000256" key="11">
    <source>
        <dbReference type="RuleBase" id="RU365090"/>
    </source>
</evidence>
<dbReference type="Gene3D" id="2.40.340.10">
    <property type="entry name" value="MoeA, C-terminal, domain IV"/>
    <property type="match status" value="1"/>
</dbReference>